<dbReference type="EMBL" id="BLJE01000003">
    <property type="protein sequence ID" value="GFE65881.1"/>
    <property type="molecule type" value="Genomic_DNA"/>
</dbReference>
<evidence type="ECO:0000256" key="1">
    <source>
        <dbReference type="ARBA" id="ARBA00022531"/>
    </source>
</evidence>
<dbReference type="AlphaFoldDB" id="A0A6N6JHR5"/>
<dbReference type="GO" id="GO:0009523">
    <property type="term" value="C:photosystem II"/>
    <property type="evidence" value="ECO:0007669"/>
    <property type="project" value="UniProtKB-KW"/>
</dbReference>
<keyword evidence="5" id="KW-1185">Reference proteome</keyword>
<evidence type="ECO:0000313" key="4">
    <source>
        <dbReference type="EMBL" id="GFE65881.1"/>
    </source>
</evidence>
<dbReference type="PANTHER" id="PTHR47128">
    <property type="match status" value="1"/>
</dbReference>
<dbReference type="Pfam" id="PF05368">
    <property type="entry name" value="NmrA"/>
    <property type="match status" value="1"/>
</dbReference>
<dbReference type="InterPro" id="IPR044256">
    <property type="entry name" value="HCF244-like"/>
</dbReference>
<dbReference type="InterPro" id="IPR008030">
    <property type="entry name" value="NmrA-like"/>
</dbReference>
<dbReference type="Proteomes" id="UP000436822">
    <property type="component" value="Unassembled WGS sequence"/>
</dbReference>
<dbReference type="OrthoDB" id="367683at2"/>
<protein>
    <submittedName>
        <fullName evidence="4">3-beta hydroxysteroid dehydrogenase</fullName>
    </submittedName>
</protein>
<dbReference type="SUPFAM" id="SSF51735">
    <property type="entry name" value="NAD(P)-binding Rossmann-fold domains"/>
    <property type="match status" value="1"/>
</dbReference>
<sequence length="337" mass="36155">MIKHRILVAGATGQIGAQNVHLLLDQGHYVRALVRRPDAQVLGLDGAGGTLDYAVGALEDRASLVKALDRIDTVVSSANGIIPSGKTMSVKAMSAGGYEDFISAAEEAGVRHWVQSSVPCWDHEKSVPELAGKRLIEDRLARSPIATTIVRNPAFMDVWLVMAGARQATAHHPHATTKRNYGFMKMWQGLVGNLVAKRGILLAPGVKAHGAPFVATIDVAHMMAGVVGKQASYNRTLEAGGPEWLTWGEVATLLSKKTGRPVRVVTLPAWFARLGQGMMTPVSPSAANILALVRLVASHQPRWEAPSVVEEFDLPPQTTVAEYLDRNWSDGADLTSG</sequence>
<reference evidence="4 5" key="1">
    <citation type="submission" date="2019-12" db="EMBL/GenBank/DDBJ databases">
        <title>Litoreibacter badius sp. nov., a novel bacteriochlorophyll a-containing bacterium in the genus Litoreibacter.</title>
        <authorList>
            <person name="Kanamuro M."/>
            <person name="Takabe Y."/>
            <person name="Mori K."/>
            <person name="Takaichi S."/>
            <person name="Hanada S."/>
        </authorList>
    </citation>
    <scope>NUCLEOTIDE SEQUENCE [LARGE SCALE GENOMIC DNA]</scope>
    <source>
        <strain evidence="4 5">K6</strain>
    </source>
</reference>
<gene>
    <name evidence="4" type="ORF">KIN_29550</name>
</gene>
<keyword evidence="1" id="KW-0602">Photosynthesis</keyword>
<dbReference type="RefSeq" id="WP_159808403.1">
    <property type="nucleotide sequence ID" value="NZ_BLJE01000003.1"/>
</dbReference>
<evidence type="ECO:0000259" key="3">
    <source>
        <dbReference type="Pfam" id="PF05368"/>
    </source>
</evidence>
<dbReference type="InterPro" id="IPR036291">
    <property type="entry name" value="NAD(P)-bd_dom_sf"/>
</dbReference>
<name>A0A6N6JHR5_9RHOB</name>
<evidence type="ECO:0000256" key="2">
    <source>
        <dbReference type="ARBA" id="ARBA00023276"/>
    </source>
</evidence>
<dbReference type="PANTHER" id="PTHR47128:SF2">
    <property type="entry name" value="PROTEIN HIGH CHLOROPHYLL FLUORESCENCE PHENOTYPE 244, CHLOROPLASTIC"/>
    <property type="match status" value="1"/>
</dbReference>
<dbReference type="Gene3D" id="3.40.50.720">
    <property type="entry name" value="NAD(P)-binding Rossmann-like Domain"/>
    <property type="match status" value="1"/>
</dbReference>
<evidence type="ECO:0000313" key="5">
    <source>
        <dbReference type="Proteomes" id="UP000436822"/>
    </source>
</evidence>
<organism evidence="4 5">
    <name type="scientific">Litoreibacter roseus</name>
    <dbReference type="NCBI Taxonomy" id="2601869"/>
    <lineage>
        <taxon>Bacteria</taxon>
        <taxon>Pseudomonadati</taxon>
        <taxon>Pseudomonadota</taxon>
        <taxon>Alphaproteobacteria</taxon>
        <taxon>Rhodobacterales</taxon>
        <taxon>Roseobacteraceae</taxon>
        <taxon>Litoreibacter</taxon>
    </lineage>
</organism>
<feature type="domain" description="NmrA-like" evidence="3">
    <location>
        <begin position="3"/>
        <end position="323"/>
    </location>
</feature>
<proteinExistence type="predicted"/>
<accession>A0A6N6JHR5</accession>
<keyword evidence="2" id="KW-0604">Photosystem II</keyword>
<comment type="caution">
    <text evidence="4">The sequence shown here is derived from an EMBL/GenBank/DDBJ whole genome shotgun (WGS) entry which is preliminary data.</text>
</comment>
<dbReference type="GO" id="GO:0015979">
    <property type="term" value="P:photosynthesis"/>
    <property type="evidence" value="ECO:0007669"/>
    <property type="project" value="UniProtKB-KW"/>
</dbReference>